<keyword evidence="7" id="KW-0472">Membrane</keyword>
<evidence type="ECO:0000256" key="7">
    <source>
        <dbReference type="ARBA" id="ARBA00023136"/>
    </source>
</evidence>
<evidence type="ECO:0000256" key="6">
    <source>
        <dbReference type="ARBA" id="ARBA00023128"/>
    </source>
</evidence>
<feature type="compositionally biased region" description="Basic and acidic residues" evidence="8">
    <location>
        <begin position="156"/>
        <end position="176"/>
    </location>
</feature>
<accession>A0ABM0GL40</accession>
<dbReference type="Gene3D" id="3.40.50.300">
    <property type="entry name" value="P-loop containing nucleotide triphosphate hydrolases"/>
    <property type="match status" value="1"/>
</dbReference>
<feature type="region of interest" description="Disordered" evidence="8">
    <location>
        <begin position="154"/>
        <end position="176"/>
    </location>
</feature>
<organism evidence="10 11">
    <name type="scientific">Saccoglossus kowalevskii</name>
    <name type="common">Acorn worm</name>
    <dbReference type="NCBI Taxonomy" id="10224"/>
    <lineage>
        <taxon>Eukaryota</taxon>
        <taxon>Metazoa</taxon>
        <taxon>Hemichordata</taxon>
        <taxon>Enteropneusta</taxon>
        <taxon>Harrimaniidae</taxon>
        <taxon>Saccoglossus</taxon>
    </lineage>
</organism>
<proteinExistence type="predicted"/>
<sequence length="373" mass="41902">MSWLFGVNKEPSWSNIAQLPMDPSQSGAAAGGAGGGGGDKGTGDSGGKKQVWQGFDPTGLERAATAARDLDKSPNAKEALALAMKQEESKQLEEKKQIREFEAHVEQMKVEQIRTQGDEKRKTLSQETRQHQDRAQYQDQLARKRYEDQLIQQQRMNEENLRRQEESVEKQESMRRSTIEYEAQLRHDNEMKKLEAELRGKASIERENRDIRADQLRLQAKEYRETVLQSITAAGTVIGEGFKAFISDWDKVSATAAGLTLLAVGVYSAKMATGVGARYIEARLGKPSLVRETSRLNLLEGLRHPIKTTKRLFVKPEDALKGIILQPSLEERLREVAIATRNTKRNKGLYRNLLFHGPPGTGKTLFAKVNLTF</sequence>
<feature type="region of interest" description="Disordered" evidence="8">
    <location>
        <begin position="115"/>
        <end position="135"/>
    </location>
</feature>
<evidence type="ECO:0000256" key="3">
    <source>
        <dbReference type="ARBA" id="ARBA00022792"/>
    </source>
</evidence>
<evidence type="ECO:0000313" key="11">
    <source>
        <dbReference type="RefSeq" id="XP_002732291.2"/>
    </source>
</evidence>
<dbReference type="InterPro" id="IPR021911">
    <property type="entry name" value="ATAD3_N"/>
</dbReference>
<dbReference type="InterPro" id="IPR027417">
    <property type="entry name" value="P-loop_NTPase"/>
</dbReference>
<evidence type="ECO:0000256" key="2">
    <source>
        <dbReference type="ARBA" id="ARBA00022741"/>
    </source>
</evidence>
<protein>
    <submittedName>
        <fullName evidence="11">ATPase family AAA domain-containing protein 3-like</fullName>
    </submittedName>
</protein>
<evidence type="ECO:0000256" key="8">
    <source>
        <dbReference type="SAM" id="MobiDB-lite"/>
    </source>
</evidence>
<keyword evidence="6" id="KW-0496">Mitochondrion</keyword>
<feature type="non-terminal residue" evidence="11">
    <location>
        <position position="373"/>
    </location>
</feature>
<feature type="region of interest" description="Disordered" evidence="8">
    <location>
        <begin position="14"/>
        <end position="54"/>
    </location>
</feature>
<evidence type="ECO:0000256" key="1">
    <source>
        <dbReference type="ARBA" id="ARBA00004273"/>
    </source>
</evidence>
<evidence type="ECO:0000256" key="4">
    <source>
        <dbReference type="ARBA" id="ARBA00022840"/>
    </source>
</evidence>
<keyword evidence="5" id="KW-0175">Coiled coil</keyword>
<feature type="compositionally biased region" description="Gly residues" evidence="8">
    <location>
        <begin position="29"/>
        <end position="45"/>
    </location>
</feature>
<keyword evidence="4" id="KW-0067">ATP-binding</keyword>
<evidence type="ECO:0000259" key="9">
    <source>
        <dbReference type="Pfam" id="PF12037"/>
    </source>
</evidence>
<comment type="subcellular location">
    <subcellularLocation>
        <location evidence="1">Mitochondrion inner membrane</location>
    </subcellularLocation>
</comment>
<gene>
    <name evidence="11" type="primary">LOC100372263</name>
</gene>
<name>A0ABM0GL40_SACKO</name>
<dbReference type="RefSeq" id="XP_002732291.2">
    <property type="nucleotide sequence ID" value="XM_002732245.2"/>
</dbReference>
<dbReference type="Proteomes" id="UP000694865">
    <property type="component" value="Unplaced"/>
</dbReference>
<dbReference type="SUPFAM" id="SSF52540">
    <property type="entry name" value="P-loop containing nucleoside triphosphate hydrolases"/>
    <property type="match status" value="1"/>
</dbReference>
<reference evidence="11" key="1">
    <citation type="submission" date="2025-08" db="UniProtKB">
        <authorList>
            <consortium name="RefSeq"/>
        </authorList>
    </citation>
    <scope>IDENTIFICATION</scope>
    <source>
        <tissue evidence="11">Testes</tissue>
    </source>
</reference>
<dbReference type="PANTHER" id="PTHR23075:SF0">
    <property type="entry name" value="ATPASE FAMILY AAA DOMAIN-CONTAINING PROTEIN 3"/>
    <property type="match status" value="1"/>
</dbReference>
<dbReference type="PANTHER" id="PTHR23075">
    <property type="entry name" value="PUTATIVE ATP-ASE"/>
    <property type="match status" value="1"/>
</dbReference>
<evidence type="ECO:0000313" key="10">
    <source>
        <dbReference type="Proteomes" id="UP000694865"/>
    </source>
</evidence>
<feature type="domain" description="ATPase family AAA" evidence="9">
    <location>
        <begin position="42"/>
        <end position="291"/>
    </location>
</feature>
<keyword evidence="3" id="KW-0999">Mitochondrion inner membrane</keyword>
<dbReference type="GeneID" id="100372263"/>
<keyword evidence="10" id="KW-1185">Reference proteome</keyword>
<dbReference type="Pfam" id="PF12037">
    <property type="entry name" value="ATAD3_N"/>
    <property type="match status" value="1"/>
</dbReference>
<keyword evidence="2" id="KW-0547">Nucleotide-binding</keyword>
<evidence type="ECO:0000256" key="5">
    <source>
        <dbReference type="ARBA" id="ARBA00023054"/>
    </source>
</evidence>